<organism evidence="2 3">
    <name type="scientific">Jiella sonneratiae</name>
    <dbReference type="NCBI Taxonomy" id="2816856"/>
    <lineage>
        <taxon>Bacteria</taxon>
        <taxon>Pseudomonadati</taxon>
        <taxon>Pseudomonadota</taxon>
        <taxon>Alphaproteobacteria</taxon>
        <taxon>Hyphomicrobiales</taxon>
        <taxon>Aurantimonadaceae</taxon>
        <taxon>Jiella</taxon>
    </lineage>
</organism>
<dbReference type="PANTHER" id="PTHR37549:SF1">
    <property type="entry name" value="LIPOPROTEIN LPRI"/>
    <property type="match status" value="1"/>
</dbReference>
<reference evidence="2 3" key="1">
    <citation type="submission" date="2021-03" db="EMBL/GenBank/DDBJ databases">
        <title>Whole genome sequence of Jiella sp. MQZ13P-4.</title>
        <authorList>
            <person name="Tuo L."/>
        </authorList>
    </citation>
    <scope>NUCLEOTIDE SEQUENCE [LARGE SCALE GENOMIC DNA]</scope>
    <source>
        <strain evidence="2 3">MQZ13P-4</strain>
    </source>
</reference>
<dbReference type="RefSeq" id="WP_207348921.1">
    <property type="nucleotide sequence ID" value="NZ_JAFMPY010000001.1"/>
</dbReference>
<dbReference type="PANTHER" id="PTHR37549">
    <property type="entry name" value="LIPOPROTEIN LPRI"/>
    <property type="match status" value="1"/>
</dbReference>
<feature type="signal peptide" evidence="1">
    <location>
        <begin position="1"/>
        <end position="21"/>
    </location>
</feature>
<protein>
    <recommendedName>
        <fullName evidence="4">Mlr0530 protein</fullName>
    </recommendedName>
</protein>
<evidence type="ECO:0000313" key="3">
    <source>
        <dbReference type="Proteomes" id="UP000664288"/>
    </source>
</evidence>
<name>A0ABS3IXZ8_9HYPH</name>
<comment type="caution">
    <text evidence="2">The sequence shown here is derived from an EMBL/GenBank/DDBJ whole genome shotgun (WGS) entry which is preliminary data.</text>
</comment>
<evidence type="ECO:0000313" key="2">
    <source>
        <dbReference type="EMBL" id="MBO0902282.1"/>
    </source>
</evidence>
<dbReference type="EMBL" id="JAFMPY010000001">
    <property type="protein sequence ID" value="MBO0902282.1"/>
    <property type="molecule type" value="Genomic_DNA"/>
</dbReference>
<proteinExistence type="predicted"/>
<gene>
    <name evidence="2" type="ORF">J1C47_01390</name>
</gene>
<dbReference type="InterPro" id="IPR052755">
    <property type="entry name" value="Lysozyme_Inhibitor_LprI"/>
</dbReference>
<accession>A0ABS3IXZ8</accession>
<keyword evidence="3" id="KW-1185">Reference proteome</keyword>
<evidence type="ECO:0000256" key="1">
    <source>
        <dbReference type="SAM" id="SignalP"/>
    </source>
</evidence>
<keyword evidence="1" id="KW-0732">Signal</keyword>
<feature type="chain" id="PRO_5045127723" description="Mlr0530 protein" evidence="1">
    <location>
        <begin position="22"/>
        <end position="234"/>
    </location>
</feature>
<dbReference type="Proteomes" id="UP000664288">
    <property type="component" value="Unassembled WGS sequence"/>
</dbReference>
<sequence length="234" mass="23914">MRLVVVAGLLAAVVAAGPAAAASFDCRKAATPAEKIVCGDLLLSELDGRLGKAYAAVTKAGDFADEAKGTARNFQAVRAKCGSDKGCILAAYVGVLQSLQNLGAPNAAPGSVSAQTIAAGDAPRSGKLPQSIGACVTTTIAGIHPRLGDGSPPKDADYDFGTGVEYDNGGYGVSYEREAALLRSKPGDTVVMCLVSIPHDCPPGDERGRFYLATNQRTGESWTLPDSQHMCGGA</sequence>
<evidence type="ECO:0008006" key="4">
    <source>
        <dbReference type="Google" id="ProtNLM"/>
    </source>
</evidence>